<feature type="region of interest" description="Disordered" evidence="1">
    <location>
        <begin position="1"/>
        <end position="46"/>
    </location>
</feature>
<keyword evidence="2" id="KW-1133">Transmembrane helix</keyword>
<feature type="transmembrane region" description="Helical" evidence="2">
    <location>
        <begin position="437"/>
        <end position="460"/>
    </location>
</feature>
<feature type="compositionally biased region" description="Pro residues" evidence="1">
    <location>
        <begin position="8"/>
        <end position="17"/>
    </location>
</feature>
<dbReference type="InterPro" id="IPR012507">
    <property type="entry name" value="YibE_F"/>
</dbReference>
<keyword evidence="4" id="KW-1185">Reference proteome</keyword>
<name>A0ABZ2U2V9_9ACTN</name>
<dbReference type="PANTHER" id="PTHR41771">
    <property type="entry name" value="MEMBRANE PROTEIN-RELATED"/>
    <property type="match status" value="1"/>
</dbReference>
<sequence>MSHRLPEPEPTQNPTPPRAERSPSGPVPRAAASSHHHHHDHGGELPGQLARYAKPVVVAILVAAAVAVGIGAIALWPSHAERPIPMQFRSVTGGPIQTFDAEVVSQRKADCSAPSVGVASPDLPTLPAEQGPCRASTLQLTSGPDRDKYVLLMVATNASQTGADSTMPGTVAATTGAPDDPQPGQPKLEVNDKIRVTSVPGPDGRALYSFYDYQRGTSIIGWAIAFILAIVAVATWRGARAIAALAVAFAVLGFFTLPSVLDGNSVVAVAVVSAAAILFVVLYLAHGFSMRTSSALLGTLASLLLAVLLSALAIATMSLTGLSTESTASLQVYQGTISLNGLLLAGFVIGTIGVLNDVTITQASATFELAAMPGQTRATAFRAAMRVGRDHIASTVYTLVFAYAGSALPLLLLFSVAGQPFGSLITSEEVAIELARAFVGGIAIAGSVPLTTAIAAMLVVPGAAATRTASAAS</sequence>
<protein>
    <submittedName>
        <fullName evidence="3">YibE/F family protein</fullName>
    </submittedName>
</protein>
<feature type="region of interest" description="Disordered" evidence="1">
    <location>
        <begin position="161"/>
        <end position="188"/>
    </location>
</feature>
<feature type="transmembrane region" description="Helical" evidence="2">
    <location>
        <begin position="219"/>
        <end position="236"/>
    </location>
</feature>
<organism evidence="3 4">
    <name type="scientific">Gordonia hydrophobica</name>
    <dbReference type="NCBI Taxonomy" id="40516"/>
    <lineage>
        <taxon>Bacteria</taxon>
        <taxon>Bacillati</taxon>
        <taxon>Actinomycetota</taxon>
        <taxon>Actinomycetes</taxon>
        <taxon>Mycobacteriales</taxon>
        <taxon>Gordoniaceae</taxon>
        <taxon>Gordonia</taxon>
    </lineage>
</organism>
<reference evidence="3 4" key="1">
    <citation type="journal article" date="2023" name="Virus Evol.">
        <title>Computational host range prediction-The good, the bad, and the ugly.</title>
        <authorList>
            <person name="Howell A.A."/>
            <person name="Versoza C.J."/>
            <person name="Pfeifer S.P."/>
        </authorList>
    </citation>
    <scope>NUCLEOTIDE SEQUENCE [LARGE SCALE GENOMIC DNA]</scope>
    <source>
        <strain evidence="3 4">1610/1b</strain>
    </source>
</reference>
<evidence type="ECO:0000313" key="3">
    <source>
        <dbReference type="EMBL" id="WYY07922.1"/>
    </source>
</evidence>
<proteinExistence type="predicted"/>
<evidence type="ECO:0000313" key="4">
    <source>
        <dbReference type="Proteomes" id="UP001479933"/>
    </source>
</evidence>
<feature type="transmembrane region" description="Helical" evidence="2">
    <location>
        <begin position="267"/>
        <end position="285"/>
    </location>
</feature>
<evidence type="ECO:0000256" key="2">
    <source>
        <dbReference type="SAM" id="Phobius"/>
    </source>
</evidence>
<feature type="transmembrane region" description="Helical" evidence="2">
    <location>
        <begin position="243"/>
        <end position="261"/>
    </location>
</feature>
<gene>
    <name evidence="3" type="ORF">RVF87_02205</name>
</gene>
<feature type="transmembrane region" description="Helical" evidence="2">
    <location>
        <begin position="337"/>
        <end position="355"/>
    </location>
</feature>
<feature type="transmembrane region" description="Helical" evidence="2">
    <location>
        <begin position="297"/>
        <end position="317"/>
    </location>
</feature>
<keyword evidence="2" id="KW-0812">Transmembrane</keyword>
<dbReference type="PANTHER" id="PTHR41771:SF1">
    <property type="entry name" value="MEMBRANE PROTEIN"/>
    <property type="match status" value="1"/>
</dbReference>
<dbReference type="RefSeq" id="WP_066171142.1">
    <property type="nucleotide sequence ID" value="NZ_CP136137.1"/>
</dbReference>
<feature type="transmembrane region" description="Helical" evidence="2">
    <location>
        <begin position="395"/>
        <end position="417"/>
    </location>
</feature>
<dbReference type="Proteomes" id="UP001479933">
    <property type="component" value="Chromosome"/>
</dbReference>
<feature type="transmembrane region" description="Helical" evidence="2">
    <location>
        <begin position="56"/>
        <end position="76"/>
    </location>
</feature>
<keyword evidence="2" id="KW-0472">Membrane</keyword>
<dbReference type="Pfam" id="PF07907">
    <property type="entry name" value="YibE_F"/>
    <property type="match status" value="1"/>
</dbReference>
<accession>A0ABZ2U2V9</accession>
<evidence type="ECO:0000256" key="1">
    <source>
        <dbReference type="SAM" id="MobiDB-lite"/>
    </source>
</evidence>
<dbReference type="EMBL" id="CP136137">
    <property type="protein sequence ID" value="WYY07922.1"/>
    <property type="molecule type" value="Genomic_DNA"/>
</dbReference>